<evidence type="ECO:0000256" key="4">
    <source>
        <dbReference type="ARBA" id="ARBA00022832"/>
    </source>
</evidence>
<dbReference type="CDD" id="cd05353">
    <property type="entry name" value="hydroxyacyl-CoA-like_DH_SDR_c-like"/>
    <property type="match status" value="1"/>
</dbReference>
<dbReference type="GeneID" id="70252032"/>
<dbReference type="PRINTS" id="PR00080">
    <property type="entry name" value="SDRFAMILY"/>
</dbReference>
<evidence type="ECO:0000256" key="6">
    <source>
        <dbReference type="ARBA" id="ARBA00023002"/>
    </source>
</evidence>
<dbReference type="InterPro" id="IPR051687">
    <property type="entry name" value="Peroxisomal_Beta-Oxidation"/>
</dbReference>
<evidence type="ECO:0000256" key="1">
    <source>
        <dbReference type="ARBA" id="ARBA00004275"/>
    </source>
</evidence>
<dbReference type="PROSITE" id="PS00061">
    <property type="entry name" value="ADH_SHORT"/>
    <property type="match status" value="1"/>
</dbReference>
<keyword evidence="6" id="KW-0560">Oxidoreductase</keyword>
<evidence type="ECO:0000313" key="14">
    <source>
        <dbReference type="Proteomes" id="UP001201262"/>
    </source>
</evidence>
<gene>
    <name evidence="13" type="ORF">BGW36DRAFT_448044</name>
</gene>
<accession>A0AAD4Q364</accession>
<dbReference type="RefSeq" id="XP_046074812.1">
    <property type="nucleotide sequence ID" value="XM_046221745.1"/>
</dbReference>
<dbReference type="InterPro" id="IPR054357">
    <property type="entry name" value="MFE-2_N"/>
</dbReference>
<proteinExistence type="inferred from homology"/>
<organism evidence="13 14">
    <name type="scientific">Talaromyces proteolyticus</name>
    <dbReference type="NCBI Taxonomy" id="1131652"/>
    <lineage>
        <taxon>Eukaryota</taxon>
        <taxon>Fungi</taxon>
        <taxon>Dikarya</taxon>
        <taxon>Ascomycota</taxon>
        <taxon>Pezizomycotina</taxon>
        <taxon>Eurotiomycetes</taxon>
        <taxon>Eurotiomycetidae</taxon>
        <taxon>Eurotiales</taxon>
        <taxon>Trichocomaceae</taxon>
        <taxon>Talaromyces</taxon>
        <taxon>Talaromyces sect. Bacilispori</taxon>
    </lineage>
</organism>
<dbReference type="Gene3D" id="3.10.129.10">
    <property type="entry name" value="Hotdog Thioesterase"/>
    <property type="match status" value="2"/>
</dbReference>
<reference evidence="13" key="1">
    <citation type="submission" date="2021-12" db="EMBL/GenBank/DDBJ databases">
        <title>Convergent genome expansion in fungi linked to evolution of root-endophyte symbiosis.</title>
        <authorList>
            <consortium name="DOE Joint Genome Institute"/>
            <person name="Ke Y.-H."/>
            <person name="Bonito G."/>
            <person name="Liao H.-L."/>
            <person name="Looney B."/>
            <person name="Rojas-Flechas A."/>
            <person name="Nash J."/>
            <person name="Hameed K."/>
            <person name="Schadt C."/>
            <person name="Martin F."/>
            <person name="Crous P.W."/>
            <person name="Miettinen O."/>
            <person name="Magnuson J.K."/>
            <person name="Labbe J."/>
            <person name="Jacobson D."/>
            <person name="Doktycz M.J."/>
            <person name="Veneault-Fourrey C."/>
            <person name="Kuo A."/>
            <person name="Mondo S."/>
            <person name="Calhoun S."/>
            <person name="Riley R."/>
            <person name="Ohm R."/>
            <person name="LaButti K."/>
            <person name="Andreopoulos B."/>
            <person name="Pangilinan J."/>
            <person name="Nolan M."/>
            <person name="Tritt A."/>
            <person name="Clum A."/>
            <person name="Lipzen A."/>
            <person name="Daum C."/>
            <person name="Barry K."/>
            <person name="Grigoriev I.V."/>
            <person name="Vilgalys R."/>
        </authorList>
    </citation>
    <scope>NUCLEOTIDE SEQUENCE</scope>
    <source>
        <strain evidence="13">PMI_201</strain>
    </source>
</reference>
<protein>
    <submittedName>
        <fullName evidence="13">Peroxisomal hydratase-dehydrogenase-epimerase</fullName>
    </submittedName>
</protein>
<comment type="caution">
    <text evidence="13">The sequence shown here is derived from an EMBL/GenBank/DDBJ whole genome shotgun (WGS) entry which is preliminary data.</text>
</comment>
<dbReference type="InterPro" id="IPR020904">
    <property type="entry name" value="Sc_DH/Rdtase_CS"/>
</dbReference>
<evidence type="ECO:0000256" key="11">
    <source>
        <dbReference type="SAM" id="MobiDB-lite"/>
    </source>
</evidence>
<evidence type="ECO:0000256" key="3">
    <source>
        <dbReference type="ARBA" id="ARBA00006484"/>
    </source>
</evidence>
<dbReference type="SMART" id="SM00822">
    <property type="entry name" value="PKS_KR"/>
    <property type="match status" value="1"/>
</dbReference>
<sequence length="880" mass="94330">MASTISFQGQTVIVTGTETSVGKALARLFAQRGAQVVAASFGVPDGSRAIVDEINVAGGKVVPADVTFEDAAKAVQTAIEAFGCVDIIINHSDLARDSALEKMAEDDWESLVEAYLRASFRVTRAAWPYMKKQKLGRIVSTTSPAGLYGSINQSNLSAAQLGLVGFTETIAREGAKYNILANVVSLLESNQAAASLLPDTVRSTLGPEAIAPVIAVLAHISNKETGSIFETGGGDVAKLRWERASGALLRTDETLTPSAILHRWNEVVDFRKPEFPKGGAGIWDKLQASRLLPANPQGEEPQFDGKVAVITGGGAGLGRAYCLLFARLGAAVVVNDFKDPESVVKEIRSLGGKAVASNASVEHGDQVVKAAVEHFGRIDILVNNAGILRDKSITNTTDKDWTDVYQVHLKGTYSCTRAAYPYMVQQGYGRIINTSSTSGIYGNFGQTNYATAKAAILGFSCSLAVEGAKYNIRVNTIAPTAGTQLTKTVMPEIALQALKPDYIASLVVLLCSDKLPARGTGLLFEVGGGFHAQTRWRRSGGRTFGAKITPERIAKDWSSVVNFADGHADHPTTLTEALERFAVGSMGSGVLERIEKAKSTPMKPVQSSWIKRDVLLYNISLGARSDQLELVYENHPNFHVVPAFGVIPQFTAKASFNYPRLLPNFNPALLLHGEQYLEIRKFPIPTAAEVINSPELLEVVDKGNAAVIYTGITTKDAKTGEDIFYSESASFVRKSGGFGGQTKPTDRGDATATFQPPSRTPDLVLKEKTSPDQAALYRLNGDYNPLHVDPSISKKGGFLKPILHGLCTFGITAKHISEAVGPFKSIKARFSGTVLPGQTLLIELWKEKDGVIFQTKVEESGKLAISGGGARLYGAENARL</sequence>
<keyword evidence="7" id="KW-0443">Lipid metabolism</keyword>
<dbReference type="GO" id="GO:0016491">
    <property type="term" value="F:oxidoreductase activity"/>
    <property type="evidence" value="ECO:0007669"/>
    <property type="project" value="UniProtKB-KW"/>
</dbReference>
<dbReference type="InterPro" id="IPR029069">
    <property type="entry name" value="HotDog_dom_sf"/>
</dbReference>
<evidence type="ECO:0000256" key="5">
    <source>
        <dbReference type="ARBA" id="ARBA00022857"/>
    </source>
</evidence>
<dbReference type="InterPro" id="IPR057326">
    <property type="entry name" value="KR_dom"/>
</dbReference>
<dbReference type="Gene3D" id="3.40.50.720">
    <property type="entry name" value="NAD(P)-binding Rossmann-like Domain"/>
    <property type="match status" value="2"/>
</dbReference>
<dbReference type="FunFam" id="3.40.50.720:FF:000410">
    <property type="entry name" value="Peroxisomal multifunctional beta-oxidation protein"/>
    <property type="match status" value="1"/>
</dbReference>
<dbReference type="PANTHER" id="PTHR45024:SF2">
    <property type="entry name" value="SCP2 DOMAIN-CONTAINING PROTEIN"/>
    <property type="match status" value="1"/>
</dbReference>
<evidence type="ECO:0000256" key="2">
    <source>
        <dbReference type="ARBA" id="ARBA00005005"/>
    </source>
</evidence>
<feature type="domain" description="Ketoreductase" evidence="12">
    <location>
        <begin position="306"/>
        <end position="483"/>
    </location>
</feature>
<feature type="region of interest" description="Disordered" evidence="11">
    <location>
        <begin position="736"/>
        <end position="760"/>
    </location>
</feature>
<dbReference type="Pfam" id="PF00106">
    <property type="entry name" value="adh_short"/>
    <property type="match status" value="2"/>
</dbReference>
<evidence type="ECO:0000256" key="7">
    <source>
        <dbReference type="ARBA" id="ARBA00023098"/>
    </source>
</evidence>
<dbReference type="GO" id="GO:0005777">
    <property type="term" value="C:peroxisome"/>
    <property type="evidence" value="ECO:0007669"/>
    <property type="project" value="UniProtKB-SubCell"/>
</dbReference>
<keyword evidence="10" id="KW-0456">Lyase</keyword>
<keyword evidence="8" id="KW-0576">Peroxisome</keyword>
<dbReference type="EMBL" id="JAJTJA010000004">
    <property type="protein sequence ID" value="KAH8701106.1"/>
    <property type="molecule type" value="Genomic_DNA"/>
</dbReference>
<dbReference type="GO" id="GO:0004300">
    <property type="term" value="F:enoyl-CoA hydratase activity"/>
    <property type="evidence" value="ECO:0007669"/>
    <property type="project" value="UniProtKB-ARBA"/>
</dbReference>
<dbReference type="Pfam" id="PF01575">
    <property type="entry name" value="MaoC_dehydratas"/>
    <property type="match status" value="1"/>
</dbReference>
<evidence type="ECO:0000259" key="12">
    <source>
        <dbReference type="SMART" id="SM00822"/>
    </source>
</evidence>
<dbReference type="PANTHER" id="PTHR45024">
    <property type="entry name" value="DEHYDROGENASES, SHORT CHAIN"/>
    <property type="match status" value="1"/>
</dbReference>
<evidence type="ECO:0000256" key="10">
    <source>
        <dbReference type="ARBA" id="ARBA00023239"/>
    </source>
</evidence>
<dbReference type="GO" id="GO:0006631">
    <property type="term" value="P:fatty acid metabolic process"/>
    <property type="evidence" value="ECO:0007669"/>
    <property type="project" value="UniProtKB-KW"/>
</dbReference>
<comment type="similarity">
    <text evidence="3">Belongs to the short-chain dehydrogenases/reductases (SDR) family.</text>
</comment>
<dbReference type="PRINTS" id="PR00081">
    <property type="entry name" value="GDHRDH"/>
</dbReference>
<dbReference type="Proteomes" id="UP001201262">
    <property type="component" value="Unassembled WGS sequence"/>
</dbReference>
<evidence type="ECO:0000256" key="8">
    <source>
        <dbReference type="ARBA" id="ARBA00023140"/>
    </source>
</evidence>
<keyword evidence="4" id="KW-0276">Fatty acid metabolism</keyword>
<evidence type="ECO:0000256" key="9">
    <source>
        <dbReference type="ARBA" id="ARBA00023235"/>
    </source>
</evidence>
<evidence type="ECO:0000313" key="13">
    <source>
        <dbReference type="EMBL" id="KAH8701106.1"/>
    </source>
</evidence>
<dbReference type="CDD" id="cd03448">
    <property type="entry name" value="HDE_HSD"/>
    <property type="match status" value="1"/>
</dbReference>
<dbReference type="SUPFAM" id="SSF51735">
    <property type="entry name" value="NAD(P)-binding Rossmann-fold domains"/>
    <property type="match status" value="2"/>
</dbReference>
<dbReference type="InterPro" id="IPR002539">
    <property type="entry name" value="MaoC-like_dom"/>
</dbReference>
<dbReference type="InterPro" id="IPR036291">
    <property type="entry name" value="NAD(P)-bd_dom_sf"/>
</dbReference>
<comment type="pathway">
    <text evidence="2">Lipid metabolism; fatty acid beta-oxidation.</text>
</comment>
<name>A0AAD4Q364_9EURO</name>
<keyword evidence="9" id="KW-0413">Isomerase</keyword>
<dbReference type="InterPro" id="IPR002347">
    <property type="entry name" value="SDR_fam"/>
</dbReference>
<comment type="subcellular location">
    <subcellularLocation>
        <location evidence="1">Peroxisome</location>
    </subcellularLocation>
</comment>
<dbReference type="GO" id="GO:0016853">
    <property type="term" value="F:isomerase activity"/>
    <property type="evidence" value="ECO:0007669"/>
    <property type="project" value="UniProtKB-KW"/>
</dbReference>
<keyword evidence="14" id="KW-1185">Reference proteome</keyword>
<keyword evidence="5" id="KW-0521">NADP</keyword>
<dbReference type="SUPFAM" id="SSF54637">
    <property type="entry name" value="Thioesterase/thiol ester dehydrase-isomerase"/>
    <property type="match status" value="2"/>
</dbReference>
<dbReference type="AlphaFoldDB" id="A0AAD4Q364"/>
<dbReference type="Pfam" id="PF22622">
    <property type="entry name" value="MFE-2_hydrat-2_N"/>
    <property type="match status" value="1"/>
</dbReference>